<evidence type="ECO:0000313" key="2">
    <source>
        <dbReference type="EMBL" id="KAH3868306.1"/>
    </source>
</evidence>
<keyword evidence="3" id="KW-1185">Reference proteome</keyword>
<name>A0A9D4RH45_DREPO</name>
<protein>
    <submittedName>
        <fullName evidence="2">Uncharacterized protein</fullName>
    </submittedName>
</protein>
<reference evidence="2" key="2">
    <citation type="submission" date="2020-11" db="EMBL/GenBank/DDBJ databases">
        <authorList>
            <person name="McCartney M.A."/>
            <person name="Auch B."/>
            <person name="Kono T."/>
            <person name="Mallez S."/>
            <person name="Becker A."/>
            <person name="Gohl D.M."/>
            <person name="Silverstein K.A.T."/>
            <person name="Koren S."/>
            <person name="Bechman K.B."/>
            <person name="Herman A."/>
            <person name="Abrahante J.E."/>
            <person name="Garbe J."/>
        </authorList>
    </citation>
    <scope>NUCLEOTIDE SEQUENCE</scope>
    <source>
        <strain evidence="2">Duluth1</strain>
        <tissue evidence="2">Whole animal</tissue>
    </source>
</reference>
<dbReference type="AlphaFoldDB" id="A0A9D4RH45"/>
<evidence type="ECO:0000313" key="3">
    <source>
        <dbReference type="Proteomes" id="UP000828390"/>
    </source>
</evidence>
<sequence length="122" mass="14336">MKQIQMCLRRQPSPALPHPRQHHLQPWNLGRIVNYRILKGNLSPTIGRRWKRRELQTFNDRRTWRKGTQQRPAAYRAIYAQGAAETTNLKWICTATVNVAHAINLHKKLTLNNHHRHPQGSL</sequence>
<comment type="caution">
    <text evidence="2">The sequence shown here is derived from an EMBL/GenBank/DDBJ whole genome shotgun (WGS) entry which is preliminary data.</text>
</comment>
<proteinExistence type="predicted"/>
<gene>
    <name evidence="2" type="ORF">DPMN_031449</name>
</gene>
<organism evidence="2 3">
    <name type="scientific">Dreissena polymorpha</name>
    <name type="common">Zebra mussel</name>
    <name type="synonym">Mytilus polymorpha</name>
    <dbReference type="NCBI Taxonomy" id="45954"/>
    <lineage>
        <taxon>Eukaryota</taxon>
        <taxon>Metazoa</taxon>
        <taxon>Spiralia</taxon>
        <taxon>Lophotrochozoa</taxon>
        <taxon>Mollusca</taxon>
        <taxon>Bivalvia</taxon>
        <taxon>Autobranchia</taxon>
        <taxon>Heteroconchia</taxon>
        <taxon>Euheterodonta</taxon>
        <taxon>Imparidentia</taxon>
        <taxon>Neoheterodontei</taxon>
        <taxon>Myida</taxon>
        <taxon>Dreissenoidea</taxon>
        <taxon>Dreissenidae</taxon>
        <taxon>Dreissena</taxon>
    </lineage>
</organism>
<dbReference type="EMBL" id="JAIWYP010000002">
    <property type="protein sequence ID" value="KAH3868306.1"/>
    <property type="molecule type" value="Genomic_DNA"/>
</dbReference>
<feature type="region of interest" description="Disordered" evidence="1">
    <location>
        <begin position="1"/>
        <end position="22"/>
    </location>
</feature>
<evidence type="ECO:0000256" key="1">
    <source>
        <dbReference type="SAM" id="MobiDB-lite"/>
    </source>
</evidence>
<reference evidence="2" key="1">
    <citation type="journal article" date="2019" name="bioRxiv">
        <title>The Genome of the Zebra Mussel, Dreissena polymorpha: A Resource for Invasive Species Research.</title>
        <authorList>
            <person name="McCartney M.A."/>
            <person name="Auch B."/>
            <person name="Kono T."/>
            <person name="Mallez S."/>
            <person name="Zhang Y."/>
            <person name="Obille A."/>
            <person name="Becker A."/>
            <person name="Abrahante J.E."/>
            <person name="Garbe J."/>
            <person name="Badalamenti J.P."/>
            <person name="Herman A."/>
            <person name="Mangelson H."/>
            <person name="Liachko I."/>
            <person name="Sullivan S."/>
            <person name="Sone E.D."/>
            <person name="Koren S."/>
            <person name="Silverstein K.A.T."/>
            <person name="Beckman K.B."/>
            <person name="Gohl D.M."/>
        </authorList>
    </citation>
    <scope>NUCLEOTIDE SEQUENCE</scope>
    <source>
        <strain evidence="2">Duluth1</strain>
        <tissue evidence="2">Whole animal</tissue>
    </source>
</reference>
<dbReference type="Proteomes" id="UP000828390">
    <property type="component" value="Unassembled WGS sequence"/>
</dbReference>
<accession>A0A9D4RH45</accession>